<evidence type="ECO:0000313" key="3">
    <source>
        <dbReference type="Proteomes" id="UP001162734"/>
    </source>
</evidence>
<evidence type="ECO:0000313" key="2">
    <source>
        <dbReference type="EMBL" id="BDG10481.1"/>
    </source>
</evidence>
<accession>A0ABM7XEZ8</accession>
<dbReference type="Gene3D" id="2.30.110.10">
    <property type="entry name" value="Electron Transport, Fmn-binding Protein, Chain A"/>
    <property type="match status" value="1"/>
</dbReference>
<keyword evidence="3" id="KW-1185">Reference proteome</keyword>
<gene>
    <name evidence="2" type="ORF">AMPC_35940</name>
</gene>
<proteinExistence type="predicted"/>
<dbReference type="SUPFAM" id="SSF50475">
    <property type="entry name" value="FMN-binding split barrel"/>
    <property type="match status" value="1"/>
</dbReference>
<name>A0ABM7XEZ8_9BACT</name>
<dbReference type="InterPro" id="IPR012349">
    <property type="entry name" value="Split_barrel_FMN-bd"/>
</dbReference>
<dbReference type="PANTHER" id="PTHR13343">
    <property type="entry name" value="CREG1 PROTEIN"/>
    <property type="match status" value="1"/>
</dbReference>
<dbReference type="EMBL" id="AP025592">
    <property type="protein sequence ID" value="BDG10481.1"/>
    <property type="molecule type" value="Genomic_DNA"/>
</dbReference>
<dbReference type="Pfam" id="PF13883">
    <property type="entry name" value="CREG_beta-barrel"/>
    <property type="match status" value="1"/>
</dbReference>
<dbReference type="PIRSF" id="PIRSF004633">
    <property type="entry name" value="UCP_PLP_oxd"/>
    <property type="match status" value="1"/>
</dbReference>
<dbReference type="InterPro" id="IPR055343">
    <property type="entry name" value="CREG_beta-barrel"/>
</dbReference>
<dbReference type="Proteomes" id="UP001162734">
    <property type="component" value="Chromosome"/>
</dbReference>
<dbReference type="InterPro" id="IPR014419">
    <property type="entry name" value="HutZ"/>
</dbReference>
<dbReference type="PANTHER" id="PTHR13343:SF17">
    <property type="entry name" value="CELLULAR REPRESSOR OF E1A-STIMULATED GENES, ISOFORM A"/>
    <property type="match status" value="1"/>
</dbReference>
<protein>
    <recommendedName>
        <fullName evidence="1">CREG-like beta-barrel domain-containing protein</fullName>
    </recommendedName>
</protein>
<sequence>MAEEPLESGGPAERARAVLRLLTQERTGVLATLSAREQGWPFGSLTPYALDGDGQPLFLMSGLAQHTRNVLADPRACLFVADAGARDDPQTGARAALLGRVAAVPEAELAPVKERYLARHPETEPYFELGDFRLYRLAVEKAHYVGGFAQAGWVSGGEYRGAR</sequence>
<evidence type="ECO:0000259" key="1">
    <source>
        <dbReference type="Pfam" id="PF13883"/>
    </source>
</evidence>
<feature type="domain" description="CREG-like beta-barrel" evidence="1">
    <location>
        <begin position="13"/>
        <end position="159"/>
    </location>
</feature>
<organism evidence="2 3">
    <name type="scientific">Anaeromyxobacter paludicola</name>
    <dbReference type="NCBI Taxonomy" id="2918171"/>
    <lineage>
        <taxon>Bacteria</taxon>
        <taxon>Pseudomonadati</taxon>
        <taxon>Myxococcota</taxon>
        <taxon>Myxococcia</taxon>
        <taxon>Myxococcales</taxon>
        <taxon>Cystobacterineae</taxon>
        <taxon>Anaeromyxobacteraceae</taxon>
        <taxon>Anaeromyxobacter</taxon>
    </lineage>
</organism>
<dbReference type="RefSeq" id="WP_248342990.1">
    <property type="nucleotide sequence ID" value="NZ_AP025592.1"/>
</dbReference>
<reference evidence="3" key="1">
    <citation type="journal article" date="2022" name="Int. J. Syst. Evol. Microbiol.">
        <title>Anaeromyxobacter oryzae sp. nov., Anaeromyxobacter diazotrophicus sp. nov. and Anaeromyxobacter paludicola sp. nov., isolated from paddy soils.</title>
        <authorList>
            <person name="Itoh H."/>
            <person name="Xu Z."/>
            <person name="Mise K."/>
            <person name="Masuda Y."/>
            <person name="Ushijima N."/>
            <person name="Hayakawa C."/>
            <person name="Shiratori Y."/>
            <person name="Senoo K."/>
        </authorList>
    </citation>
    <scope>NUCLEOTIDE SEQUENCE [LARGE SCALE GENOMIC DNA]</scope>
    <source>
        <strain evidence="3">Red630</strain>
    </source>
</reference>